<evidence type="ECO:0000256" key="12">
    <source>
        <dbReference type="ARBA" id="ARBA00022763"/>
    </source>
</evidence>
<dbReference type="GO" id="GO:0044773">
    <property type="term" value="P:mitotic DNA damage checkpoint signaling"/>
    <property type="evidence" value="ECO:0007669"/>
    <property type="project" value="TreeGrafter"/>
</dbReference>
<dbReference type="InterPro" id="IPR008984">
    <property type="entry name" value="SMAD_FHA_dom_sf"/>
</dbReference>
<dbReference type="FunFam" id="3.30.200.20:FF:000255">
    <property type="entry name" value="serine/threonine-protein kinase Chk2 isoform X1"/>
    <property type="match status" value="1"/>
</dbReference>
<dbReference type="GO" id="GO:0005524">
    <property type="term" value="F:ATP binding"/>
    <property type="evidence" value="ECO:0007669"/>
    <property type="project" value="UniProtKB-KW"/>
</dbReference>
<comment type="catalytic activity">
    <reaction evidence="23">
        <text>L-threonyl-[protein] + ATP = O-phospho-L-threonyl-[protein] + ADP + H(+)</text>
        <dbReference type="Rhea" id="RHEA:46608"/>
        <dbReference type="Rhea" id="RHEA-COMP:11060"/>
        <dbReference type="Rhea" id="RHEA-COMP:11605"/>
        <dbReference type="ChEBI" id="CHEBI:15378"/>
        <dbReference type="ChEBI" id="CHEBI:30013"/>
        <dbReference type="ChEBI" id="CHEBI:30616"/>
        <dbReference type="ChEBI" id="CHEBI:61977"/>
        <dbReference type="ChEBI" id="CHEBI:456216"/>
        <dbReference type="EC" id="2.7.11.1"/>
    </reaction>
</comment>
<evidence type="ECO:0000256" key="26">
    <source>
        <dbReference type="ARBA" id="ARBA00063397"/>
    </source>
</evidence>
<evidence type="ECO:0000256" key="2">
    <source>
        <dbReference type="ARBA" id="ARBA00004322"/>
    </source>
</evidence>
<dbReference type="Pfam" id="PF00498">
    <property type="entry name" value="FHA"/>
    <property type="match status" value="1"/>
</dbReference>
<evidence type="ECO:0000256" key="25">
    <source>
        <dbReference type="ARBA" id="ARBA00060832"/>
    </source>
</evidence>
<dbReference type="GO" id="GO:0008630">
    <property type="term" value="P:intrinsic apoptotic signaling pathway in response to DNA damage"/>
    <property type="evidence" value="ECO:0007669"/>
    <property type="project" value="UniProtKB-ARBA"/>
</dbReference>
<evidence type="ECO:0000256" key="29">
    <source>
        <dbReference type="ARBA" id="ARBA00083719"/>
    </source>
</evidence>
<reference evidence="33" key="1">
    <citation type="thesis" date="2020" institute="ProQuest LLC" country="789 East Eisenhower Parkway, Ann Arbor, MI, USA">
        <title>Comparative Genomics and Chromosome Evolution.</title>
        <authorList>
            <person name="Mudd A.B."/>
        </authorList>
    </citation>
    <scope>NUCLEOTIDE SEQUENCE</scope>
    <source>
        <strain evidence="33">1538</strain>
        <tissue evidence="33">Blood</tissue>
    </source>
</reference>
<evidence type="ECO:0000256" key="16">
    <source>
        <dbReference type="ARBA" id="ARBA00022842"/>
    </source>
</evidence>
<evidence type="ECO:0000256" key="14">
    <source>
        <dbReference type="ARBA" id="ARBA00022777"/>
    </source>
</evidence>
<evidence type="ECO:0000256" key="18">
    <source>
        <dbReference type="ARBA" id="ARBA00023015"/>
    </source>
</evidence>
<comment type="cofactor">
    <cofactor evidence="1">
        <name>Mg(2+)</name>
        <dbReference type="ChEBI" id="CHEBI:18420"/>
    </cofactor>
</comment>
<evidence type="ECO:0000259" key="31">
    <source>
        <dbReference type="PROSITE" id="PS50006"/>
    </source>
</evidence>
<evidence type="ECO:0000313" key="33">
    <source>
        <dbReference type="EMBL" id="DBA22937.1"/>
    </source>
</evidence>
<evidence type="ECO:0000256" key="1">
    <source>
        <dbReference type="ARBA" id="ARBA00001946"/>
    </source>
</evidence>
<dbReference type="GO" id="GO:0051301">
    <property type="term" value="P:cell division"/>
    <property type="evidence" value="ECO:0007669"/>
    <property type="project" value="UniProtKB-KW"/>
</dbReference>
<dbReference type="GO" id="GO:0005737">
    <property type="term" value="C:cytoplasm"/>
    <property type="evidence" value="ECO:0007669"/>
    <property type="project" value="TreeGrafter"/>
</dbReference>
<evidence type="ECO:0000256" key="20">
    <source>
        <dbReference type="ARBA" id="ARBA00023204"/>
    </source>
</evidence>
<evidence type="ECO:0000256" key="15">
    <source>
        <dbReference type="ARBA" id="ARBA00022840"/>
    </source>
</evidence>
<dbReference type="SUPFAM" id="SSF56112">
    <property type="entry name" value="Protein kinase-like (PK-like)"/>
    <property type="match status" value="1"/>
</dbReference>
<dbReference type="PROSITE" id="PS50011">
    <property type="entry name" value="PROTEIN_KINASE_DOM"/>
    <property type="match status" value="1"/>
</dbReference>
<dbReference type="AlphaFoldDB" id="A0AAV3AFN4"/>
<evidence type="ECO:0000256" key="30">
    <source>
        <dbReference type="SAM" id="MobiDB-lite"/>
    </source>
</evidence>
<dbReference type="GO" id="GO:0030330">
    <property type="term" value="P:DNA damage response, signal transduction by p53 class mediator"/>
    <property type="evidence" value="ECO:0007669"/>
    <property type="project" value="UniProtKB-ARBA"/>
</dbReference>
<dbReference type="SMART" id="SM00240">
    <property type="entry name" value="FHA"/>
    <property type="match status" value="1"/>
</dbReference>
<sequence length="519" mass="58041">MSRDTKGESQHSQQSQGTSSSSSSAAQSYSQSSSSGSGTLSSLDTVPVQDLASIPEDVEMDEQAPQPWGRLWALGKGFVNHDCINEQYEFGRDKHCDYTFDRPIINQMERYKTYSKKHFRIFREAVSGLSIVAYIEDLSGNGTFLNKQLIGRGNKMPLTNNAEIALSLPSNKVFVFTDLLVDDQSVYPKEFRDQYIMSKTIGSGACGEVKLAFEKLTCKKVAVKIISKRSFRMNSASLNNSFSADTEIEILKKISHPCIIKIENFFDTDDCFYIVLELMEGGELFDRVLSNSRLKESTAKLYFYQMLLAVQYLHENGVIHRDLKLENVLLSSTNHECLIKITDFGQSKILGETLLMKTLCGTPTYLAPEVLNTAGTAGYSSAVDLWSLGVILFVCLGGYPPFSESNNKMPLKDQITGGHYTFISDAWKNVSHTALDLVKKLLVVDPEKRLTIKEALGHPWVQDDDMKRTAEKLMYDVTHPMPPPSQTVVCRKRSHDADSEASTSSSFETTTPHEKRAKK</sequence>
<dbReference type="EMBL" id="DYDO01000006">
    <property type="protein sequence ID" value="DBA22937.1"/>
    <property type="molecule type" value="Genomic_DNA"/>
</dbReference>
<keyword evidence="11" id="KW-0547">Nucleotide-binding</keyword>
<dbReference type="PROSITE" id="PS50006">
    <property type="entry name" value="FHA_DOMAIN"/>
    <property type="match status" value="1"/>
</dbReference>
<dbReference type="FunFam" id="2.60.200.20:FF:000011">
    <property type="entry name" value="Serine/threonine-protein kinase Chk2"/>
    <property type="match status" value="1"/>
</dbReference>
<comment type="subunit">
    <text evidence="26">Homodimer. Homodimerization is part of the activation process but the dimer may dissociate following activation. Interacts with PML. Interacts with TP53. Interacts with RB1; phosphorylates RB1. Interacts with BRCA1. Interacts (phosphorylated at Thr-68) with MDC1; requires ATM-mediated phosphorylation of CHEK2. Interacts with TP53BP1; modulates CHEK2 phosphorylation at Thr-68 in response to ionizing radiation. Interacts with CDC25A; phosphorylates CDC25A and mediates its degradation in response to ionizing radiation. Interacts with CUL1; mediates CHEK2 ubiquitination and regulation. Interacts with CDKN2AIP. Interacts (via protein kinase domain) with CCAR2 (via N-terminus). Interacts with SIRT1.</text>
</comment>
<feature type="compositionally biased region" description="Low complexity" evidence="30">
    <location>
        <begin position="10"/>
        <end position="43"/>
    </location>
</feature>
<evidence type="ECO:0000256" key="27">
    <source>
        <dbReference type="ARBA" id="ARBA00070912"/>
    </source>
</evidence>
<accession>A0AAV3AFN4</accession>
<comment type="similarity">
    <text evidence="25">Belongs to the protein kinase superfamily. CAMK Ser/Thr protein kinase family. CHK2 subfamily.</text>
</comment>
<evidence type="ECO:0000256" key="19">
    <source>
        <dbReference type="ARBA" id="ARBA00023163"/>
    </source>
</evidence>
<dbReference type="InterPro" id="IPR000719">
    <property type="entry name" value="Prot_kinase_dom"/>
</dbReference>
<dbReference type="FunFam" id="1.10.510.10:FF:000354">
    <property type="entry name" value="Serine/threonine-protein kinase Chk2"/>
    <property type="match status" value="1"/>
</dbReference>
<name>A0AAV3AFN4_PYXAD</name>
<keyword evidence="13" id="KW-0498">Mitosis</keyword>
<evidence type="ECO:0000256" key="4">
    <source>
        <dbReference type="ARBA" id="ARBA00012513"/>
    </source>
</evidence>
<keyword evidence="8" id="KW-0808">Transferase</keyword>
<keyword evidence="34" id="KW-1185">Reference proteome</keyword>
<evidence type="ECO:0000256" key="7">
    <source>
        <dbReference type="ARBA" id="ARBA00022618"/>
    </source>
</evidence>
<dbReference type="GO" id="GO:0016605">
    <property type="term" value="C:PML body"/>
    <property type="evidence" value="ECO:0007669"/>
    <property type="project" value="UniProtKB-SubCell"/>
</dbReference>
<dbReference type="SMART" id="SM00220">
    <property type="entry name" value="S_TKc"/>
    <property type="match status" value="1"/>
</dbReference>
<evidence type="ECO:0000256" key="5">
    <source>
        <dbReference type="ARBA" id="ARBA00022527"/>
    </source>
</evidence>
<evidence type="ECO:0000256" key="6">
    <source>
        <dbReference type="ARBA" id="ARBA00022553"/>
    </source>
</evidence>
<evidence type="ECO:0000256" key="22">
    <source>
        <dbReference type="ARBA" id="ARBA00023306"/>
    </source>
</evidence>
<evidence type="ECO:0000256" key="11">
    <source>
        <dbReference type="ARBA" id="ARBA00022741"/>
    </source>
</evidence>
<gene>
    <name evidence="33" type="ORF">GDO54_013922</name>
</gene>
<evidence type="ECO:0000256" key="17">
    <source>
        <dbReference type="ARBA" id="ARBA00022843"/>
    </source>
</evidence>
<keyword evidence="14" id="KW-0418">Kinase</keyword>
<evidence type="ECO:0000256" key="21">
    <source>
        <dbReference type="ARBA" id="ARBA00023242"/>
    </source>
</evidence>
<evidence type="ECO:0000256" key="28">
    <source>
        <dbReference type="ARBA" id="ARBA00080352"/>
    </source>
</evidence>
<dbReference type="PANTHER" id="PTHR44167:SF24">
    <property type="entry name" value="SERINE_THREONINE-PROTEIN KINASE CHK2"/>
    <property type="match status" value="1"/>
</dbReference>
<keyword evidence="20" id="KW-0234">DNA repair</keyword>
<evidence type="ECO:0000256" key="13">
    <source>
        <dbReference type="ARBA" id="ARBA00022776"/>
    </source>
</evidence>
<dbReference type="GO" id="GO:0004674">
    <property type="term" value="F:protein serine/threonine kinase activity"/>
    <property type="evidence" value="ECO:0007669"/>
    <property type="project" value="UniProtKB-KW"/>
</dbReference>
<keyword evidence="15" id="KW-0067">ATP-binding</keyword>
<dbReference type="EC" id="2.7.11.1" evidence="4"/>
<feature type="domain" description="Protein kinase" evidence="32">
    <location>
        <begin position="195"/>
        <end position="461"/>
    </location>
</feature>
<comment type="subcellular location">
    <subcellularLocation>
        <location evidence="2">Nucleus</location>
        <location evidence="2">PML body</location>
    </subcellularLocation>
    <subcellularLocation>
        <location evidence="3">Nucleus</location>
        <location evidence="3">Nucleoplasm</location>
    </subcellularLocation>
</comment>
<evidence type="ECO:0000313" key="34">
    <source>
        <dbReference type="Proteomes" id="UP001181693"/>
    </source>
</evidence>
<protein>
    <recommendedName>
        <fullName evidence="27">Serine/threonine-protein kinase Chk2</fullName>
        <ecNumber evidence="4">2.7.11.1</ecNumber>
    </recommendedName>
    <alternativeName>
        <fullName evidence="28">CHK2 checkpoint homolog</fullName>
    </alternativeName>
    <alternativeName>
        <fullName evidence="29">Checkpoint kinase 2</fullName>
    </alternativeName>
</protein>
<feature type="compositionally biased region" description="Low complexity" evidence="30">
    <location>
        <begin position="500"/>
        <end position="510"/>
    </location>
</feature>
<keyword evidence="19" id="KW-0804">Transcription</keyword>
<evidence type="ECO:0000256" key="24">
    <source>
        <dbReference type="ARBA" id="ARBA00048679"/>
    </source>
</evidence>
<dbReference type="Gene3D" id="1.10.510.10">
    <property type="entry name" value="Transferase(Phosphotransferase) domain 1"/>
    <property type="match status" value="1"/>
</dbReference>
<dbReference type="InterPro" id="IPR008271">
    <property type="entry name" value="Ser/Thr_kinase_AS"/>
</dbReference>
<dbReference type="InterPro" id="IPR000253">
    <property type="entry name" value="FHA_dom"/>
</dbReference>
<keyword evidence="17" id="KW-0832">Ubl conjugation</keyword>
<keyword evidence="10" id="KW-0479">Metal-binding</keyword>
<proteinExistence type="inferred from homology"/>
<keyword evidence="22" id="KW-0131">Cell cycle</keyword>
<keyword evidence="21" id="KW-0539">Nucleus</keyword>
<evidence type="ECO:0000259" key="32">
    <source>
        <dbReference type="PROSITE" id="PS50011"/>
    </source>
</evidence>
<comment type="caution">
    <text evidence="33">The sequence shown here is derived from an EMBL/GenBank/DDBJ whole genome shotgun (WGS) entry which is preliminary data.</text>
</comment>
<keyword evidence="7" id="KW-0132">Cell division</keyword>
<dbReference type="Proteomes" id="UP001181693">
    <property type="component" value="Unassembled WGS sequence"/>
</dbReference>
<feature type="domain" description="FHA" evidence="31">
    <location>
        <begin position="88"/>
        <end position="150"/>
    </location>
</feature>
<feature type="region of interest" description="Disordered" evidence="30">
    <location>
        <begin position="482"/>
        <end position="519"/>
    </location>
</feature>
<dbReference type="Gene3D" id="2.60.200.20">
    <property type="match status" value="1"/>
</dbReference>
<feature type="region of interest" description="Disordered" evidence="30">
    <location>
        <begin position="1"/>
        <end position="43"/>
    </location>
</feature>
<dbReference type="CDD" id="cd22666">
    <property type="entry name" value="FHA_CHK2"/>
    <property type="match status" value="1"/>
</dbReference>
<dbReference type="Pfam" id="PF00069">
    <property type="entry name" value="Pkinase"/>
    <property type="match status" value="1"/>
</dbReference>
<comment type="catalytic activity">
    <reaction evidence="24">
        <text>L-seryl-[protein] + ATP = O-phospho-L-seryl-[protein] + ADP + H(+)</text>
        <dbReference type="Rhea" id="RHEA:17989"/>
        <dbReference type="Rhea" id="RHEA-COMP:9863"/>
        <dbReference type="Rhea" id="RHEA-COMP:11604"/>
        <dbReference type="ChEBI" id="CHEBI:15378"/>
        <dbReference type="ChEBI" id="CHEBI:29999"/>
        <dbReference type="ChEBI" id="CHEBI:30616"/>
        <dbReference type="ChEBI" id="CHEBI:83421"/>
        <dbReference type="ChEBI" id="CHEBI:456216"/>
        <dbReference type="EC" id="2.7.11.1"/>
    </reaction>
</comment>
<dbReference type="PROSITE" id="PS00108">
    <property type="entry name" value="PROTEIN_KINASE_ST"/>
    <property type="match status" value="1"/>
</dbReference>
<dbReference type="SUPFAM" id="SSF49879">
    <property type="entry name" value="SMAD/FHA domain"/>
    <property type="match status" value="1"/>
</dbReference>
<dbReference type="GO" id="GO:0046872">
    <property type="term" value="F:metal ion binding"/>
    <property type="evidence" value="ECO:0007669"/>
    <property type="project" value="UniProtKB-KW"/>
</dbReference>
<keyword evidence="12" id="KW-0227">DNA damage</keyword>
<organism evidence="33 34">
    <name type="scientific">Pyxicephalus adspersus</name>
    <name type="common">African bullfrog</name>
    <dbReference type="NCBI Taxonomy" id="30357"/>
    <lineage>
        <taxon>Eukaryota</taxon>
        <taxon>Metazoa</taxon>
        <taxon>Chordata</taxon>
        <taxon>Craniata</taxon>
        <taxon>Vertebrata</taxon>
        <taxon>Euteleostomi</taxon>
        <taxon>Amphibia</taxon>
        <taxon>Batrachia</taxon>
        <taxon>Anura</taxon>
        <taxon>Neobatrachia</taxon>
        <taxon>Ranoidea</taxon>
        <taxon>Pyxicephalidae</taxon>
        <taxon>Pyxicephalinae</taxon>
        <taxon>Pyxicephalus</taxon>
    </lineage>
</organism>
<evidence type="ECO:0000256" key="8">
    <source>
        <dbReference type="ARBA" id="ARBA00022679"/>
    </source>
</evidence>
<dbReference type="PANTHER" id="PTHR44167">
    <property type="entry name" value="OVARIAN-SPECIFIC SERINE/THREONINE-PROTEIN KINASE LOK-RELATED"/>
    <property type="match status" value="1"/>
</dbReference>
<evidence type="ECO:0000256" key="9">
    <source>
        <dbReference type="ARBA" id="ARBA00022703"/>
    </source>
</evidence>
<dbReference type="GO" id="GO:0006281">
    <property type="term" value="P:DNA repair"/>
    <property type="evidence" value="ECO:0007669"/>
    <property type="project" value="UniProtKB-KW"/>
</dbReference>
<dbReference type="InterPro" id="IPR011009">
    <property type="entry name" value="Kinase-like_dom_sf"/>
</dbReference>
<dbReference type="CDD" id="cd14084">
    <property type="entry name" value="STKc_Chk2"/>
    <property type="match status" value="1"/>
</dbReference>
<keyword evidence="18" id="KW-0805">Transcription regulation</keyword>
<evidence type="ECO:0000256" key="3">
    <source>
        <dbReference type="ARBA" id="ARBA00004642"/>
    </source>
</evidence>
<dbReference type="Gene3D" id="3.30.200.20">
    <property type="entry name" value="Phosphorylase Kinase, domain 1"/>
    <property type="match status" value="1"/>
</dbReference>
<keyword evidence="5" id="KW-0723">Serine/threonine-protein kinase</keyword>
<keyword evidence="9" id="KW-0053">Apoptosis</keyword>
<evidence type="ECO:0000256" key="23">
    <source>
        <dbReference type="ARBA" id="ARBA00047899"/>
    </source>
</evidence>
<keyword evidence="6" id="KW-0597">Phosphoprotein</keyword>
<evidence type="ECO:0000256" key="10">
    <source>
        <dbReference type="ARBA" id="ARBA00022723"/>
    </source>
</evidence>
<keyword evidence="16" id="KW-0460">Magnesium</keyword>